<dbReference type="SUPFAM" id="SSF57701">
    <property type="entry name" value="Zn2/Cys6 DNA-binding domain"/>
    <property type="match status" value="1"/>
</dbReference>
<evidence type="ECO:0000256" key="3">
    <source>
        <dbReference type="ARBA" id="ARBA00023015"/>
    </source>
</evidence>
<feature type="domain" description="C2H2-type" evidence="9">
    <location>
        <begin position="61"/>
        <end position="88"/>
    </location>
</feature>
<dbReference type="GO" id="GO:0006351">
    <property type="term" value="P:DNA-templated transcription"/>
    <property type="evidence" value="ECO:0007669"/>
    <property type="project" value="InterPro"/>
</dbReference>
<dbReference type="PROSITE" id="PS00028">
    <property type="entry name" value="ZINC_FINGER_C2H2_1"/>
    <property type="match status" value="1"/>
</dbReference>
<dbReference type="Pfam" id="PF00096">
    <property type="entry name" value="zf-C2H2"/>
    <property type="match status" value="1"/>
</dbReference>
<dbReference type="InterPro" id="IPR007219">
    <property type="entry name" value="XnlR_reg_dom"/>
</dbReference>
<sequence length="907" mass="102456">MVLALSKAISLSARSWYLQRPVRRRQTRLEHRMSASCVTRSYERADHLNRHLDSHRNERTFKCNDCPRGFNRRDLLLRHQATHAKNAANGKTGPDRTAERAIKACDPCVISKLKCDNSRPCQRCKKRKIECKSDTLNQISSAPTPDGSSPANVISQQASQETRNGLPSPPDTAAEVGRRSTAAPPVGQESVNYDTASMPLDQLAWQTTDMGSLLPFPSFFEQIMAPDFVASDSLNMPPDIFNWMPDKDWLNDTSDIFGHDFTPTVDQAIQAQIENFPFPEQPSDAPEVQAEAPQTQNSAKERHAIFQRSQWLWKPEANSNAFSEHRSLPLDESEIDMGASPHQPFLPALILQDRITEQSRDRIFQTVIKAARSQVAIPRFPSTKCLNMLLKVGLAKRMETDAWIHPYTFDPENTRPELLIALIAAGCVCFGIPSVSKTGLVLFEIVRVALNRLIEDDNSVIRDLQYLQACMIWIDITAFCGFKRKMEIAEHSLQPLVTALRRAGKLDRTPYSHIAPSPSDDSETLDTKWRKWAEQESYKRLVHHLFEHDMYTTIAKVRNPLTSYAEMSLSLPACRELWLAPSAEIWQLTYTSDSSTQKRHASLSLRDLLADSELLRCLPERVDSRLARTAHLYGLAAQSWEYYQQNIVCNSEFASNSDPSARLWMQSRHQKLYQSLEAAQSALEDSLAVTRLLCEFLMMSLHVNPDDVTRFAGKCGEAEAHRAYQELQPWSRTKQARTAIWHAGQVIRLARLVPPYQLRGPDAFLIYHSLMVLWAYGMIQRDAARRSGTSSPRGVTVLSTVRSSATVEPGRTVFLDDEKSENADTFLLMGSGTPCLRLTGKDWSGQTRRGNTRSLEATQICDLRNPQAVMGVGIRVFEQNYPNETRQNLPQMIRSLCELLSELGSLT</sequence>
<dbReference type="InterPro" id="IPR001138">
    <property type="entry name" value="Zn2Cys6_DnaBD"/>
</dbReference>
<keyword evidence="1" id="KW-0479">Metal-binding</keyword>
<dbReference type="SMART" id="SM00066">
    <property type="entry name" value="GAL4"/>
    <property type="match status" value="1"/>
</dbReference>
<feature type="region of interest" description="Disordered" evidence="7">
    <location>
        <begin position="137"/>
        <end position="192"/>
    </location>
</feature>
<dbReference type="PANTHER" id="PTHR47660">
    <property type="entry name" value="TRANSCRIPTION FACTOR WITH C2H2 AND ZN(2)-CYS(6) DNA BINDING DOMAIN (EUROFUNG)-RELATED-RELATED"/>
    <property type="match status" value="1"/>
</dbReference>
<dbReference type="Proteomes" id="UP000660729">
    <property type="component" value="Unassembled WGS sequence"/>
</dbReference>
<dbReference type="Gene3D" id="4.10.240.10">
    <property type="entry name" value="Zn(2)-C6 fungal-type DNA-binding domain"/>
    <property type="match status" value="1"/>
</dbReference>
<dbReference type="GO" id="GO:0003677">
    <property type="term" value="F:DNA binding"/>
    <property type="evidence" value="ECO:0007669"/>
    <property type="project" value="InterPro"/>
</dbReference>
<keyword evidence="11" id="KW-1185">Reference proteome</keyword>
<accession>A0A8H6RNZ0</accession>
<keyword evidence="3" id="KW-0805">Transcription regulation</keyword>
<keyword evidence="2" id="KW-0862">Zinc</keyword>
<evidence type="ECO:0000313" key="11">
    <source>
        <dbReference type="Proteomes" id="UP000660729"/>
    </source>
</evidence>
<evidence type="ECO:0000256" key="2">
    <source>
        <dbReference type="ARBA" id="ARBA00022833"/>
    </source>
</evidence>
<dbReference type="EMBL" id="JABCIY010000058">
    <property type="protein sequence ID" value="KAF7194628.1"/>
    <property type="molecule type" value="Genomic_DNA"/>
</dbReference>
<reference evidence="10" key="1">
    <citation type="submission" date="2020-04" db="EMBL/GenBank/DDBJ databases">
        <title>Draft genome resource of the tomato pathogen Pseudocercospora fuligena.</title>
        <authorList>
            <person name="Zaccaron A."/>
        </authorList>
    </citation>
    <scope>NUCLEOTIDE SEQUENCE</scope>
    <source>
        <strain evidence="10">PF001</strain>
    </source>
</reference>
<dbReference type="InterPro" id="IPR036236">
    <property type="entry name" value="Znf_C2H2_sf"/>
</dbReference>
<evidence type="ECO:0000313" key="10">
    <source>
        <dbReference type="EMBL" id="KAF7194628.1"/>
    </source>
</evidence>
<evidence type="ECO:0000256" key="1">
    <source>
        <dbReference type="ARBA" id="ARBA00022723"/>
    </source>
</evidence>
<feature type="compositionally biased region" description="Polar residues" evidence="7">
    <location>
        <begin position="137"/>
        <end position="165"/>
    </location>
</feature>
<gene>
    <name evidence="10" type="ORF">HII31_04134</name>
</gene>
<dbReference type="Pfam" id="PF00172">
    <property type="entry name" value="Zn_clus"/>
    <property type="match status" value="1"/>
</dbReference>
<dbReference type="InterPro" id="IPR013087">
    <property type="entry name" value="Znf_C2H2_type"/>
</dbReference>
<keyword evidence="4" id="KW-0804">Transcription</keyword>
<evidence type="ECO:0000259" key="8">
    <source>
        <dbReference type="PROSITE" id="PS50048"/>
    </source>
</evidence>
<dbReference type="CDD" id="cd00067">
    <property type="entry name" value="GAL4"/>
    <property type="match status" value="1"/>
</dbReference>
<dbReference type="PANTHER" id="PTHR47660:SF8">
    <property type="entry name" value="TRANSCRIPTION FACTOR WITH C2H2 AND ZN(2)-CYS(6) DNA BINDING DOMAIN (EUROFUNG)"/>
    <property type="match status" value="1"/>
</dbReference>
<keyword evidence="6" id="KW-0863">Zinc-finger</keyword>
<feature type="domain" description="Zn(2)-C6 fungal-type" evidence="8">
    <location>
        <begin position="104"/>
        <end position="131"/>
    </location>
</feature>
<organism evidence="10 11">
    <name type="scientific">Pseudocercospora fuligena</name>
    <dbReference type="NCBI Taxonomy" id="685502"/>
    <lineage>
        <taxon>Eukaryota</taxon>
        <taxon>Fungi</taxon>
        <taxon>Dikarya</taxon>
        <taxon>Ascomycota</taxon>
        <taxon>Pezizomycotina</taxon>
        <taxon>Dothideomycetes</taxon>
        <taxon>Dothideomycetidae</taxon>
        <taxon>Mycosphaerellales</taxon>
        <taxon>Mycosphaerellaceae</taxon>
        <taxon>Pseudocercospora</taxon>
    </lineage>
</organism>
<dbReference type="SMART" id="SM00355">
    <property type="entry name" value="ZnF_C2H2"/>
    <property type="match status" value="1"/>
</dbReference>
<dbReference type="Pfam" id="PF04082">
    <property type="entry name" value="Fungal_trans"/>
    <property type="match status" value="1"/>
</dbReference>
<evidence type="ECO:0000256" key="6">
    <source>
        <dbReference type="PROSITE-ProRule" id="PRU00042"/>
    </source>
</evidence>
<evidence type="ECO:0000256" key="7">
    <source>
        <dbReference type="SAM" id="MobiDB-lite"/>
    </source>
</evidence>
<comment type="caution">
    <text evidence="10">The sequence shown here is derived from an EMBL/GenBank/DDBJ whole genome shotgun (WGS) entry which is preliminary data.</text>
</comment>
<evidence type="ECO:0000259" key="9">
    <source>
        <dbReference type="PROSITE" id="PS50157"/>
    </source>
</evidence>
<protein>
    <submittedName>
        <fullName evidence="10">Transcription factor 1</fullName>
    </submittedName>
</protein>
<proteinExistence type="predicted"/>
<evidence type="ECO:0000256" key="4">
    <source>
        <dbReference type="ARBA" id="ARBA00023163"/>
    </source>
</evidence>
<keyword evidence="5" id="KW-0539">Nucleus</keyword>
<dbReference type="InterPro" id="IPR036864">
    <property type="entry name" value="Zn2-C6_fun-type_DNA-bd_sf"/>
</dbReference>
<evidence type="ECO:0000256" key="5">
    <source>
        <dbReference type="ARBA" id="ARBA00023242"/>
    </source>
</evidence>
<name>A0A8H6RNZ0_9PEZI</name>
<dbReference type="SUPFAM" id="SSF57667">
    <property type="entry name" value="beta-beta-alpha zinc fingers"/>
    <property type="match status" value="1"/>
</dbReference>
<dbReference type="OrthoDB" id="40579at2759"/>
<dbReference type="PROSITE" id="PS50048">
    <property type="entry name" value="ZN2_CY6_FUNGAL_2"/>
    <property type="match status" value="1"/>
</dbReference>
<dbReference type="GO" id="GO:0008270">
    <property type="term" value="F:zinc ion binding"/>
    <property type="evidence" value="ECO:0007669"/>
    <property type="project" value="UniProtKB-KW"/>
</dbReference>
<dbReference type="PROSITE" id="PS50157">
    <property type="entry name" value="ZINC_FINGER_C2H2_2"/>
    <property type="match status" value="1"/>
</dbReference>
<dbReference type="AlphaFoldDB" id="A0A8H6RNZ0"/>
<dbReference type="Gene3D" id="3.30.160.60">
    <property type="entry name" value="Classic Zinc Finger"/>
    <property type="match status" value="1"/>
</dbReference>
<dbReference type="GO" id="GO:0000981">
    <property type="term" value="F:DNA-binding transcription factor activity, RNA polymerase II-specific"/>
    <property type="evidence" value="ECO:0007669"/>
    <property type="project" value="InterPro"/>
</dbReference>